<gene>
    <name evidence="1" type="ORF">FHETE_3903</name>
</gene>
<comment type="caution">
    <text evidence="1">The sequence shown here is derived from an EMBL/GenBank/DDBJ whole genome shotgun (WGS) entry which is preliminary data.</text>
</comment>
<protein>
    <submittedName>
        <fullName evidence="1">Hard-surface inducible</fullName>
    </submittedName>
</protein>
<sequence length="161" mass="18620">MSAKAAQSEPLYMLRSEKGVFVHFYHKHGPKDAPILGYKNESWDYNPNMNWKIQRVPGTDTRVIFKSEINDTVIYSKALNYHLGADQGMENHDTAHWYLEGCDFSEISETPLVRFRNAKHSTLYLDWQHAEPTDGKAFTTGQGNNTASQIFRICKVHRREQ</sequence>
<evidence type="ECO:0000313" key="2">
    <source>
        <dbReference type="Proteomes" id="UP000567885"/>
    </source>
</evidence>
<dbReference type="AlphaFoldDB" id="A0A8H5WTY5"/>
<dbReference type="SUPFAM" id="SSF50370">
    <property type="entry name" value="Ricin B-like lectins"/>
    <property type="match status" value="1"/>
</dbReference>
<dbReference type="OrthoDB" id="4987291at2759"/>
<reference evidence="1 2" key="1">
    <citation type="submission" date="2020-05" db="EMBL/GenBank/DDBJ databases">
        <title>Identification and distribution of gene clusters putatively required for synthesis of sphingolipid metabolism inhibitors in phylogenetically diverse species of the filamentous fungus Fusarium.</title>
        <authorList>
            <person name="Kim H.-S."/>
            <person name="Busman M."/>
            <person name="Brown D.W."/>
            <person name="Divon H."/>
            <person name="Uhlig S."/>
            <person name="Proctor R.H."/>
        </authorList>
    </citation>
    <scope>NUCLEOTIDE SEQUENCE [LARGE SCALE GENOMIC DNA]</scope>
    <source>
        <strain evidence="1 2">NRRL 20693</strain>
    </source>
</reference>
<dbReference type="Proteomes" id="UP000567885">
    <property type="component" value="Unassembled WGS sequence"/>
</dbReference>
<organism evidence="1 2">
    <name type="scientific">Fusarium heterosporum</name>
    <dbReference type="NCBI Taxonomy" id="42747"/>
    <lineage>
        <taxon>Eukaryota</taxon>
        <taxon>Fungi</taxon>
        <taxon>Dikarya</taxon>
        <taxon>Ascomycota</taxon>
        <taxon>Pezizomycotina</taxon>
        <taxon>Sordariomycetes</taxon>
        <taxon>Hypocreomycetidae</taxon>
        <taxon>Hypocreales</taxon>
        <taxon>Nectriaceae</taxon>
        <taxon>Fusarium</taxon>
        <taxon>Fusarium heterosporum species complex</taxon>
    </lineage>
</organism>
<name>A0A8H5WTY5_FUSHE</name>
<evidence type="ECO:0000313" key="1">
    <source>
        <dbReference type="EMBL" id="KAF5672031.1"/>
    </source>
</evidence>
<proteinExistence type="predicted"/>
<accession>A0A8H5WTY5</accession>
<dbReference type="InterPro" id="IPR035992">
    <property type="entry name" value="Ricin_B-like_lectins"/>
</dbReference>
<keyword evidence="2" id="KW-1185">Reference proteome</keyword>
<dbReference type="Gene3D" id="2.80.10.50">
    <property type="match status" value="1"/>
</dbReference>
<dbReference type="EMBL" id="JAAGWQ010000063">
    <property type="protein sequence ID" value="KAF5672031.1"/>
    <property type="molecule type" value="Genomic_DNA"/>
</dbReference>